<organism evidence="2 3">
    <name type="scientific">Microbacterium rhizomatis</name>
    <dbReference type="NCBI Taxonomy" id="1631477"/>
    <lineage>
        <taxon>Bacteria</taxon>
        <taxon>Bacillati</taxon>
        <taxon>Actinomycetota</taxon>
        <taxon>Actinomycetes</taxon>
        <taxon>Micrococcales</taxon>
        <taxon>Microbacteriaceae</taxon>
        <taxon>Microbacterium</taxon>
    </lineage>
</organism>
<keyword evidence="3" id="KW-1185">Reference proteome</keyword>
<dbReference type="PANTHER" id="PTHR33169:SF14">
    <property type="entry name" value="TRANSCRIPTIONAL REGULATOR RV3488"/>
    <property type="match status" value="1"/>
</dbReference>
<dbReference type="InterPro" id="IPR052509">
    <property type="entry name" value="Metal_resp_DNA-bind_regulator"/>
</dbReference>
<reference evidence="3" key="1">
    <citation type="submission" date="2019-09" db="EMBL/GenBank/DDBJ databases">
        <title>Mumia zhuanghuii sp. nov. isolated from the intestinal contents of plateau pika (Ochotona curzoniae) in the Qinghai-Tibet plateau of China.</title>
        <authorList>
            <person name="Tian Z."/>
        </authorList>
    </citation>
    <scope>NUCLEOTIDE SEQUENCE [LARGE SCALE GENOMIC DNA]</scope>
    <source>
        <strain evidence="3">JCM 30598</strain>
    </source>
</reference>
<dbReference type="Proteomes" id="UP000325827">
    <property type="component" value="Unassembled WGS sequence"/>
</dbReference>
<evidence type="ECO:0000313" key="2">
    <source>
        <dbReference type="EMBL" id="KAA9104496.1"/>
    </source>
</evidence>
<feature type="domain" description="Transcription regulator PadR N-terminal" evidence="1">
    <location>
        <begin position="21"/>
        <end position="88"/>
    </location>
</feature>
<dbReference type="InterPro" id="IPR036388">
    <property type="entry name" value="WH-like_DNA-bd_sf"/>
</dbReference>
<dbReference type="Gene3D" id="1.10.10.10">
    <property type="entry name" value="Winged helix-like DNA-binding domain superfamily/Winged helix DNA-binding domain"/>
    <property type="match status" value="1"/>
</dbReference>
<dbReference type="EMBL" id="VYSA01000008">
    <property type="protein sequence ID" value="KAA9104496.1"/>
    <property type="molecule type" value="Genomic_DNA"/>
</dbReference>
<sequence length="113" mass="12582">MVDSPTQLGRLEQDLRKGVLVLAVLSQLRTPQYGYSLRQALAQRGMPIEEGTLYPLLRRLEGQGLLASQWQADDGPPRRYYELSALGTGVYTDLTSAWGSLASVMNRLLTEED</sequence>
<protein>
    <submittedName>
        <fullName evidence="2">Helix-turn-helix transcriptional regulator</fullName>
    </submittedName>
</protein>
<gene>
    <name evidence="2" type="ORF">F6B43_19190</name>
</gene>
<dbReference type="InterPro" id="IPR005149">
    <property type="entry name" value="Tscrpt_reg_PadR_N"/>
</dbReference>
<dbReference type="InterPro" id="IPR036390">
    <property type="entry name" value="WH_DNA-bd_sf"/>
</dbReference>
<evidence type="ECO:0000313" key="3">
    <source>
        <dbReference type="Proteomes" id="UP000325827"/>
    </source>
</evidence>
<accession>A0A5J5IVP9</accession>
<name>A0A5J5IVP9_9MICO</name>
<comment type="caution">
    <text evidence="2">The sequence shown here is derived from an EMBL/GenBank/DDBJ whole genome shotgun (WGS) entry which is preliminary data.</text>
</comment>
<dbReference type="PANTHER" id="PTHR33169">
    <property type="entry name" value="PADR-FAMILY TRANSCRIPTIONAL REGULATOR"/>
    <property type="match status" value="1"/>
</dbReference>
<dbReference type="Pfam" id="PF03551">
    <property type="entry name" value="PadR"/>
    <property type="match status" value="1"/>
</dbReference>
<dbReference type="SUPFAM" id="SSF46785">
    <property type="entry name" value="Winged helix' DNA-binding domain"/>
    <property type="match status" value="1"/>
</dbReference>
<evidence type="ECO:0000259" key="1">
    <source>
        <dbReference type="Pfam" id="PF03551"/>
    </source>
</evidence>
<proteinExistence type="predicted"/>
<dbReference type="OrthoDB" id="122286at2"/>
<dbReference type="RefSeq" id="WP_150450684.1">
    <property type="nucleotide sequence ID" value="NZ_VYSA01000008.1"/>
</dbReference>
<dbReference type="AlphaFoldDB" id="A0A5J5IVP9"/>